<keyword evidence="2" id="KW-1185">Reference proteome</keyword>
<dbReference type="RefSeq" id="WP_069945744.1">
    <property type="nucleotide sequence ID" value="NZ_JAWQJS010000041.1"/>
</dbReference>
<dbReference type="Pfam" id="PF12532">
    <property type="entry name" value="DUF3732"/>
    <property type="match status" value="1"/>
</dbReference>
<dbReference type="EMBL" id="MIPY01000054">
    <property type="protein sequence ID" value="OES24946.1"/>
    <property type="molecule type" value="Genomic_DNA"/>
</dbReference>
<comment type="caution">
    <text evidence="1">The sequence shown here is derived from an EMBL/GenBank/DDBJ whole genome shotgun (WGS) entry which is preliminary data.</text>
</comment>
<name>A0AB36FME6_ALTMA</name>
<dbReference type="AlphaFoldDB" id="A0AB36FME6"/>
<protein>
    <recommendedName>
        <fullName evidence="3">DUF3732 domain-containing protein</fullName>
    </recommendedName>
</protein>
<proteinExistence type="predicted"/>
<dbReference type="Proteomes" id="UP000095392">
    <property type="component" value="Unassembled WGS sequence"/>
</dbReference>
<gene>
    <name evidence="1" type="ORF">BFV95_4506</name>
</gene>
<organism evidence="1 2">
    <name type="scientific">Alteromonas macleodii</name>
    <name type="common">Pseudoalteromonas macleodii</name>
    <dbReference type="NCBI Taxonomy" id="28108"/>
    <lineage>
        <taxon>Bacteria</taxon>
        <taxon>Pseudomonadati</taxon>
        <taxon>Pseudomonadota</taxon>
        <taxon>Gammaproteobacteria</taxon>
        <taxon>Alteromonadales</taxon>
        <taxon>Alteromonadaceae</taxon>
        <taxon>Alteromonas/Salinimonas group</taxon>
        <taxon>Alteromonas</taxon>
    </lineage>
</organism>
<sequence length="216" mass="24785">MGASDDERELEKEYKRLKKEFEGLKEQVNPQSLKHKTYLQLQKVNKLATDWLPSLDTENPDAPISLSEKEMTIKVNNNGREDYLWEIGSGANWVSYHVAISLALHQHFAGQKQSPVPSYIIYDQPSQVYFPNKLNSPQESDEKDLALMEQDEDIVQVQIIFNVFSEAIKKTNNKLQVIVLDHAPSHLVSQLANGHVVEEWRDGIKLVPMDWIDGME</sequence>
<evidence type="ECO:0008006" key="3">
    <source>
        <dbReference type="Google" id="ProtNLM"/>
    </source>
</evidence>
<accession>A0AB36FME6</accession>
<evidence type="ECO:0000313" key="1">
    <source>
        <dbReference type="EMBL" id="OES24946.1"/>
    </source>
</evidence>
<reference evidence="1 2" key="1">
    <citation type="submission" date="2016-09" db="EMBL/GenBank/DDBJ databases">
        <title>Draft Genome Sequence of four Alteromonas macleodii strains isolated from copper coupons and grown long-term at elevated copper levels.</title>
        <authorList>
            <person name="Cusick K."/>
            <person name="Dale J."/>
            <person name="Little B."/>
            <person name="Biffinger J."/>
        </authorList>
    </citation>
    <scope>NUCLEOTIDE SEQUENCE [LARGE SCALE GENOMIC DNA]</scope>
    <source>
        <strain evidence="1 2">KCP01</strain>
    </source>
</reference>
<evidence type="ECO:0000313" key="2">
    <source>
        <dbReference type="Proteomes" id="UP000095392"/>
    </source>
</evidence>
<dbReference type="InterPro" id="IPR022205">
    <property type="entry name" value="DUF3732"/>
</dbReference>